<dbReference type="PROSITE" id="PS50048">
    <property type="entry name" value="ZN2_CY6_FUNGAL_2"/>
    <property type="match status" value="1"/>
</dbReference>
<evidence type="ECO:0000256" key="2">
    <source>
        <dbReference type="SAM" id="MobiDB-lite"/>
    </source>
</evidence>
<evidence type="ECO:0000259" key="3">
    <source>
        <dbReference type="PROSITE" id="PS50048"/>
    </source>
</evidence>
<protein>
    <recommendedName>
        <fullName evidence="3">Zn(2)-C6 fungal-type domain-containing protein</fullName>
    </recommendedName>
</protein>
<dbReference type="GO" id="GO:0008270">
    <property type="term" value="F:zinc ion binding"/>
    <property type="evidence" value="ECO:0007669"/>
    <property type="project" value="InterPro"/>
</dbReference>
<dbReference type="PANTHER" id="PTHR47431:SF1">
    <property type="entry name" value="ZN(II)2CYS6 TRANSCRIPTION FACTOR (EUROFUNG)"/>
    <property type="match status" value="1"/>
</dbReference>
<dbReference type="GO" id="GO:0006351">
    <property type="term" value="P:DNA-templated transcription"/>
    <property type="evidence" value="ECO:0007669"/>
    <property type="project" value="InterPro"/>
</dbReference>
<organism evidence="4 5">
    <name type="scientific">Carpinus fangiana</name>
    <dbReference type="NCBI Taxonomy" id="176857"/>
    <lineage>
        <taxon>Eukaryota</taxon>
        <taxon>Viridiplantae</taxon>
        <taxon>Streptophyta</taxon>
        <taxon>Embryophyta</taxon>
        <taxon>Tracheophyta</taxon>
        <taxon>Spermatophyta</taxon>
        <taxon>Magnoliopsida</taxon>
        <taxon>eudicotyledons</taxon>
        <taxon>Gunneridae</taxon>
        <taxon>Pentapetalae</taxon>
        <taxon>rosids</taxon>
        <taxon>fabids</taxon>
        <taxon>Fagales</taxon>
        <taxon>Betulaceae</taxon>
        <taxon>Carpinus</taxon>
    </lineage>
</organism>
<dbReference type="Pfam" id="PF00172">
    <property type="entry name" value="Zn_clus"/>
    <property type="match status" value="1"/>
</dbReference>
<accession>A0A5N6KT72</accession>
<keyword evidence="1" id="KW-0479">Metal-binding</keyword>
<feature type="region of interest" description="Disordered" evidence="2">
    <location>
        <begin position="60"/>
        <end position="86"/>
    </location>
</feature>
<evidence type="ECO:0000313" key="4">
    <source>
        <dbReference type="EMBL" id="KAB8343039.1"/>
    </source>
</evidence>
<sequence length="645" mass="70456">MGNHAATGAQAMERCNASKNAPPSRLACTACRQKHWKCDGTRPCQRCVSNRLDCIFVQSQRGQRSSKKRMRRSRDEEMADGISPLGPRPCTIDFTHDFGLDATDSGLKASAADVSDLARPQTLSPSTEPLPTSNGITRRAALEASNKAPTGIQASQIVDLDPDLDFLSDLQLPTWDMLLSDGEGGSFALQSMEPAQNPTPDSSNSELDTISIARSGTDVDAGQRKLHEDIDAFYTFFHNAHPFLVPRQQIHLVLEEPLAEPLELAMHLIGCVYTNRHRATGLQALLQGKRIRKELPHNHFTVQALLLLALGSHGFGLAEEATETLDDAIGLALNLGMNTHNWAVDVSRGSRVLEESWRRTWWELYILDGMLAAVTQKTSFRTSRVTTDMRLPCEESEYGRADYLQSFTMAEYDDAGFASPTPGFSSYTYRIDAIRILAEVLPLAGKRHNDPQAFSLVDSLLANWRLHLPPTKSTPLTTDGQVDEMLFQATMINWGSTILLHQYNSMLPTTTQITTCAPALPHHPRTTPDSLAKVSAAAAHIDALIRLPCATTGHTHLFACTVVLASIVHLGVWSALAPNLAVERAAREGALLCTGALKGLAGVWPVAGLALRQVQGVARELSEAKKLLEEHRGVRLLRLGVQGGQ</sequence>
<dbReference type="OrthoDB" id="5367487at2759"/>
<dbReference type="GO" id="GO:0003677">
    <property type="term" value="F:DNA binding"/>
    <property type="evidence" value="ECO:0007669"/>
    <property type="project" value="InterPro"/>
</dbReference>
<dbReference type="SUPFAM" id="SSF57701">
    <property type="entry name" value="Zn2/Cys6 DNA-binding domain"/>
    <property type="match status" value="1"/>
</dbReference>
<dbReference type="Proteomes" id="UP000327013">
    <property type="component" value="Unassembled WGS sequence"/>
</dbReference>
<feature type="compositionally biased region" description="Polar residues" evidence="2">
    <location>
        <begin position="121"/>
        <end position="134"/>
    </location>
</feature>
<dbReference type="Gene3D" id="4.10.240.10">
    <property type="entry name" value="Zn(2)-C6 fungal-type DNA-binding domain"/>
    <property type="match status" value="1"/>
</dbReference>
<feature type="region of interest" description="Disordered" evidence="2">
    <location>
        <begin position="112"/>
        <end position="134"/>
    </location>
</feature>
<dbReference type="InterPro" id="IPR001138">
    <property type="entry name" value="Zn2Cys6_DnaBD"/>
</dbReference>
<evidence type="ECO:0000256" key="1">
    <source>
        <dbReference type="ARBA" id="ARBA00022723"/>
    </source>
</evidence>
<gene>
    <name evidence="4" type="ORF">FH972_022633</name>
</gene>
<dbReference type="CDD" id="cd12148">
    <property type="entry name" value="fungal_TF_MHR"/>
    <property type="match status" value="1"/>
</dbReference>
<dbReference type="InterPro" id="IPR007219">
    <property type="entry name" value="XnlR_reg_dom"/>
</dbReference>
<dbReference type="PANTHER" id="PTHR47431">
    <property type="entry name" value="ZN(II)2CYS6 TRANSCRIPTION FACTOR (EUROFUNG)-RELATED"/>
    <property type="match status" value="1"/>
</dbReference>
<reference evidence="4 5" key="1">
    <citation type="submission" date="2019-06" db="EMBL/GenBank/DDBJ databases">
        <title>A chromosomal-level reference genome of Carpinus fangiana (Coryloideae, Betulaceae).</title>
        <authorList>
            <person name="Yang X."/>
            <person name="Wang Z."/>
            <person name="Zhang L."/>
            <person name="Hao G."/>
            <person name="Liu J."/>
            <person name="Yang Y."/>
        </authorList>
    </citation>
    <scope>NUCLEOTIDE SEQUENCE [LARGE SCALE GENOMIC DNA]</scope>
    <source>
        <strain evidence="4">Cfa_2016G</strain>
        <tissue evidence="4">Leaf</tissue>
    </source>
</reference>
<dbReference type="CDD" id="cd00067">
    <property type="entry name" value="GAL4"/>
    <property type="match status" value="1"/>
</dbReference>
<dbReference type="AlphaFoldDB" id="A0A5N6KT72"/>
<dbReference type="PROSITE" id="PS00463">
    <property type="entry name" value="ZN2_CY6_FUNGAL_1"/>
    <property type="match status" value="1"/>
</dbReference>
<dbReference type="SMART" id="SM00906">
    <property type="entry name" value="Fungal_trans"/>
    <property type="match status" value="1"/>
</dbReference>
<dbReference type="GO" id="GO:0000981">
    <property type="term" value="F:DNA-binding transcription factor activity, RNA polymerase II-specific"/>
    <property type="evidence" value="ECO:0007669"/>
    <property type="project" value="InterPro"/>
</dbReference>
<proteinExistence type="predicted"/>
<evidence type="ECO:0000313" key="5">
    <source>
        <dbReference type="Proteomes" id="UP000327013"/>
    </source>
</evidence>
<dbReference type="SMART" id="SM00066">
    <property type="entry name" value="GAL4"/>
    <property type="match status" value="1"/>
</dbReference>
<name>A0A5N6KT72_9ROSI</name>
<comment type="caution">
    <text evidence="4">The sequence shown here is derived from an EMBL/GenBank/DDBJ whole genome shotgun (WGS) entry which is preliminary data.</text>
</comment>
<dbReference type="EMBL" id="VIBQ01000012">
    <property type="protein sequence ID" value="KAB8343039.1"/>
    <property type="molecule type" value="Genomic_DNA"/>
</dbReference>
<dbReference type="Pfam" id="PF04082">
    <property type="entry name" value="Fungal_trans"/>
    <property type="match status" value="1"/>
</dbReference>
<dbReference type="InterPro" id="IPR036864">
    <property type="entry name" value="Zn2-C6_fun-type_DNA-bd_sf"/>
</dbReference>
<keyword evidence="5" id="KW-1185">Reference proteome</keyword>
<feature type="domain" description="Zn(2)-C6 fungal-type" evidence="3">
    <location>
        <begin position="27"/>
        <end position="56"/>
    </location>
</feature>